<keyword evidence="1" id="KW-1133">Transmembrane helix</keyword>
<dbReference type="EMBL" id="JACHXN010000009">
    <property type="protein sequence ID" value="MBB3146725.1"/>
    <property type="molecule type" value="Genomic_DNA"/>
</dbReference>
<evidence type="ECO:0000313" key="2">
    <source>
        <dbReference type="EMBL" id="MBB3146725.1"/>
    </source>
</evidence>
<name>A0A839U9S4_9HYPH</name>
<evidence type="ECO:0000313" key="3">
    <source>
        <dbReference type="Proteomes" id="UP000554520"/>
    </source>
</evidence>
<keyword evidence="1" id="KW-0812">Transmembrane</keyword>
<proteinExistence type="predicted"/>
<dbReference type="Pfam" id="PF06912">
    <property type="entry name" value="DUF1275"/>
    <property type="match status" value="1"/>
</dbReference>
<keyword evidence="3" id="KW-1185">Reference proteome</keyword>
<gene>
    <name evidence="2" type="ORF">FHS21_003141</name>
</gene>
<protein>
    <submittedName>
        <fullName evidence="2">Uncharacterized membrane protein YoaK (UPF0700 family)</fullName>
    </submittedName>
</protein>
<dbReference type="AlphaFoldDB" id="A0A839U9S4"/>
<sequence>MIPYLRRLAGRERFEKSDRHLARFLTFVAGAANAGGFLAVHRYTSHMSGIVSSMADNLMLGEIDLALAGLAAFLSLSRALPVQRSWLIGVVA</sequence>
<feature type="transmembrane region" description="Helical" evidence="1">
    <location>
        <begin position="58"/>
        <end position="76"/>
    </location>
</feature>
<feature type="transmembrane region" description="Helical" evidence="1">
    <location>
        <begin position="21"/>
        <end position="38"/>
    </location>
</feature>
<accession>A0A839U9S4</accession>
<comment type="caution">
    <text evidence="2">The sequence shown here is derived from an EMBL/GenBank/DDBJ whole genome shotgun (WGS) entry which is preliminary data.</text>
</comment>
<evidence type="ECO:0000256" key="1">
    <source>
        <dbReference type="SAM" id="Phobius"/>
    </source>
</evidence>
<keyword evidence="1" id="KW-0472">Membrane</keyword>
<reference evidence="2 3" key="1">
    <citation type="submission" date="2020-08" db="EMBL/GenBank/DDBJ databases">
        <title>Genomic Encyclopedia of Type Strains, Phase III (KMG-III): the genomes of soil and plant-associated and newly described type strains.</title>
        <authorList>
            <person name="Whitman W."/>
        </authorList>
    </citation>
    <scope>NUCLEOTIDE SEQUENCE [LARGE SCALE GENOMIC DNA]</scope>
    <source>
        <strain evidence="2 3">CECT 7015</strain>
    </source>
</reference>
<organism evidence="2 3">
    <name type="scientific">Phyllobacterium trifolii</name>
    <dbReference type="NCBI Taxonomy" id="300193"/>
    <lineage>
        <taxon>Bacteria</taxon>
        <taxon>Pseudomonadati</taxon>
        <taxon>Pseudomonadota</taxon>
        <taxon>Alphaproteobacteria</taxon>
        <taxon>Hyphomicrobiales</taxon>
        <taxon>Phyllobacteriaceae</taxon>
        <taxon>Phyllobacterium</taxon>
    </lineage>
</organism>
<dbReference type="Proteomes" id="UP000554520">
    <property type="component" value="Unassembled WGS sequence"/>
</dbReference>
<dbReference type="InterPro" id="IPR010699">
    <property type="entry name" value="DUF1275"/>
</dbReference>